<protein>
    <submittedName>
        <fullName evidence="1">Zinc-binding dehydrogenase</fullName>
    </submittedName>
</protein>
<accession>A0A845EYC0</accession>
<sequence length="98" mass="11213">MSICSIVETNQPIDLTLLQDKSATFVWKLTFTRSMFQTEDMIEQHNLLSEAADLIDQKVIRTTLNQRLSPINAENIKKAHTLLELGTDVDKIAIEHFK</sequence>
<reference evidence="1 2" key="1">
    <citation type="submission" date="2019-11" db="EMBL/GenBank/DDBJ databases">
        <title>Genome sequences of 17 halophilic strains isolated from different environments.</title>
        <authorList>
            <person name="Furrow R.E."/>
        </authorList>
    </citation>
    <scope>NUCLEOTIDE SEQUENCE [LARGE SCALE GENOMIC DNA]</scope>
    <source>
        <strain evidence="1 2">22506_14_FS</strain>
    </source>
</reference>
<evidence type="ECO:0000313" key="1">
    <source>
        <dbReference type="EMBL" id="MYL63514.1"/>
    </source>
</evidence>
<comment type="caution">
    <text evidence="1">The sequence shown here is derived from an EMBL/GenBank/DDBJ whole genome shotgun (WGS) entry which is preliminary data.</text>
</comment>
<dbReference type="RefSeq" id="WP_160919104.1">
    <property type="nucleotide sequence ID" value="NZ_WMEY01000002.1"/>
</dbReference>
<dbReference type="Proteomes" id="UP000447833">
    <property type="component" value="Unassembled WGS sequence"/>
</dbReference>
<name>A0A845EYC0_9BACL</name>
<evidence type="ECO:0000313" key="2">
    <source>
        <dbReference type="Proteomes" id="UP000447833"/>
    </source>
</evidence>
<dbReference type="AlphaFoldDB" id="A0A845EYC0"/>
<dbReference type="Gene3D" id="3.90.180.10">
    <property type="entry name" value="Medium-chain alcohol dehydrogenases, catalytic domain"/>
    <property type="match status" value="1"/>
</dbReference>
<gene>
    <name evidence="1" type="ORF">GLW07_09130</name>
</gene>
<dbReference type="EMBL" id="WMEY01000002">
    <property type="protein sequence ID" value="MYL63514.1"/>
    <property type="molecule type" value="Genomic_DNA"/>
</dbReference>
<proteinExistence type="predicted"/>
<dbReference type="Gene3D" id="3.40.50.720">
    <property type="entry name" value="NAD(P)-binding Rossmann-like Domain"/>
    <property type="match status" value="1"/>
</dbReference>
<organism evidence="1 2">
    <name type="scientific">Guptibacillus hwajinpoensis</name>
    <dbReference type="NCBI Taxonomy" id="208199"/>
    <lineage>
        <taxon>Bacteria</taxon>
        <taxon>Bacillati</taxon>
        <taxon>Bacillota</taxon>
        <taxon>Bacilli</taxon>
        <taxon>Bacillales</taxon>
        <taxon>Guptibacillaceae</taxon>
        <taxon>Guptibacillus</taxon>
    </lineage>
</organism>